<evidence type="ECO:0000256" key="16">
    <source>
        <dbReference type="SAM" id="MobiDB-lite"/>
    </source>
</evidence>
<keyword evidence="2" id="KW-0121">Carboxypeptidase</keyword>
<keyword evidence="6" id="KW-0812">Transmembrane</keyword>
<evidence type="ECO:0000259" key="18">
    <source>
        <dbReference type="Pfam" id="PF00912"/>
    </source>
</evidence>
<dbReference type="Proteomes" id="UP001060261">
    <property type="component" value="Chromosome"/>
</dbReference>
<proteinExistence type="predicted"/>
<gene>
    <name evidence="19" type="ORF">N0D28_02095</name>
</gene>
<evidence type="ECO:0000256" key="11">
    <source>
        <dbReference type="ARBA" id="ARBA00023136"/>
    </source>
</evidence>
<name>A0ABY5YH86_9DEIO</name>
<comment type="subcellular location">
    <subcellularLocation>
        <location evidence="1">Membrane</location>
    </subcellularLocation>
</comment>
<evidence type="ECO:0000256" key="4">
    <source>
        <dbReference type="ARBA" id="ARBA00022676"/>
    </source>
</evidence>
<keyword evidence="8" id="KW-0133">Cell shape</keyword>
<dbReference type="SUPFAM" id="SSF56601">
    <property type="entry name" value="beta-lactamase/transpeptidase-like"/>
    <property type="match status" value="1"/>
</dbReference>
<evidence type="ECO:0000256" key="7">
    <source>
        <dbReference type="ARBA" id="ARBA00022801"/>
    </source>
</evidence>
<keyword evidence="11" id="KW-0472">Membrane</keyword>
<feature type="domain" description="Glycosyl transferase family 51" evidence="18">
    <location>
        <begin position="66"/>
        <end position="246"/>
    </location>
</feature>
<protein>
    <recommendedName>
        <fullName evidence="14">peptidoglycan glycosyltransferase</fullName>
        <ecNumber evidence="14">2.4.99.28</ecNumber>
    </recommendedName>
</protein>
<evidence type="ECO:0000256" key="12">
    <source>
        <dbReference type="ARBA" id="ARBA00023268"/>
    </source>
</evidence>
<evidence type="ECO:0000256" key="6">
    <source>
        <dbReference type="ARBA" id="ARBA00022692"/>
    </source>
</evidence>
<evidence type="ECO:0000256" key="9">
    <source>
        <dbReference type="ARBA" id="ARBA00022984"/>
    </source>
</evidence>
<sequence length="805" mass="87701">MFVRLLLQFLKFIGGLIVAVLFVGVGVAATYGTTWARDLPDFRQLDNLNLGAITRVYARDNTPLGTLVTRIGDQKVSRTLVKLDEISPFMTAAIITNEDRRFFQHYGLDPYGIFRQFRRISKSESVQGGSTLTNQLVRNTLLLKEYNLARTPDRKIKEWMLSVQVERAFTKEEILQDYLNVIYWGDGGPVELYGIYAASQAYFGKPPRDLDLAQSVYLTTLVPSPRGRYNNYAAQRGYMRSLLTRMVQDGWVTQEQANAAWKEKLVPRGWQVAYDDAGKLTSATLVDKTAVYQKAVNTVRFPDFVQQVEQELVRRLGRDKVYGSGGLRVYTTLDPRIQLGIEKASLNASIPPRTTLAAVISDPFNGDVLGMVGQKLRPGVTPPEWNNAAQGQRQIGSTIKPLLYTTALSTGKFNQLTERDDKPISFPCSSCAGGVYAPKDFEGEMTNRSMTLREALDRSLNLPTVRLANDVGLPTFFGKLNELGLPPNDGTGLAAALGAVETTPVKMAAAYAPFANGGLYHPPRYITRVTTARGEVLYDVANNVERPHRVWSPQVAYLGLDMIQGVVNDLTTRQGGFSEPARIVGWPVGGKTGTSNGPKDLWFVGVNPYYVGAVWIGIQQGGNMATNIYSGVWAPPIWHDMMVSALNGKAARSFGPPPPGILSVPLPPIGPLQTVQVALLDPAFKDAANTFTDQLPTRPQYREASVGTPDPATTVIYVDRNTGRLATEFTSPDDIAPRRIYTSQLGDYAPDSNVTPLPDESADPAAVKAFNQPGGSLPATAPPSSSPATPATPPAPGSKAPKTGG</sequence>
<keyword evidence="7" id="KW-0378">Hydrolase</keyword>
<evidence type="ECO:0000256" key="8">
    <source>
        <dbReference type="ARBA" id="ARBA00022960"/>
    </source>
</evidence>
<evidence type="ECO:0000256" key="2">
    <source>
        <dbReference type="ARBA" id="ARBA00022645"/>
    </source>
</evidence>
<comment type="catalytic activity">
    <reaction evidence="15">
        <text>[GlcNAc-(1-&gt;4)-Mur2Ac(oyl-L-Ala-gamma-D-Glu-L-Lys-D-Ala-D-Ala)](n)-di-trans,octa-cis-undecaprenyl diphosphate + beta-D-GlcNAc-(1-&gt;4)-Mur2Ac(oyl-L-Ala-gamma-D-Glu-L-Lys-D-Ala-D-Ala)-di-trans,octa-cis-undecaprenyl diphosphate = [GlcNAc-(1-&gt;4)-Mur2Ac(oyl-L-Ala-gamma-D-Glu-L-Lys-D-Ala-D-Ala)](n+1)-di-trans,octa-cis-undecaprenyl diphosphate + di-trans,octa-cis-undecaprenyl diphosphate + H(+)</text>
        <dbReference type="Rhea" id="RHEA:23708"/>
        <dbReference type="Rhea" id="RHEA-COMP:9602"/>
        <dbReference type="Rhea" id="RHEA-COMP:9603"/>
        <dbReference type="ChEBI" id="CHEBI:15378"/>
        <dbReference type="ChEBI" id="CHEBI:58405"/>
        <dbReference type="ChEBI" id="CHEBI:60033"/>
        <dbReference type="ChEBI" id="CHEBI:78435"/>
        <dbReference type="EC" id="2.4.99.28"/>
    </reaction>
</comment>
<keyword evidence="9" id="KW-0573">Peptidoglycan synthesis</keyword>
<accession>A0ABY5YH86</accession>
<dbReference type="InterPro" id="IPR023346">
    <property type="entry name" value="Lysozyme-like_dom_sf"/>
</dbReference>
<dbReference type="EC" id="2.4.99.28" evidence="14"/>
<evidence type="ECO:0000256" key="15">
    <source>
        <dbReference type="ARBA" id="ARBA00049902"/>
    </source>
</evidence>
<dbReference type="Gene3D" id="3.40.710.10">
    <property type="entry name" value="DD-peptidase/beta-lactamase superfamily"/>
    <property type="match status" value="1"/>
</dbReference>
<dbReference type="PANTHER" id="PTHR32282">
    <property type="entry name" value="BINDING PROTEIN TRANSPEPTIDASE, PUTATIVE-RELATED"/>
    <property type="match status" value="1"/>
</dbReference>
<feature type="region of interest" description="Disordered" evidence="16">
    <location>
        <begin position="746"/>
        <end position="805"/>
    </location>
</feature>
<evidence type="ECO:0000256" key="14">
    <source>
        <dbReference type="ARBA" id="ARBA00044770"/>
    </source>
</evidence>
<dbReference type="RefSeq" id="WP_260560758.1">
    <property type="nucleotide sequence ID" value="NZ_BAABEC010000076.1"/>
</dbReference>
<keyword evidence="20" id="KW-1185">Reference proteome</keyword>
<dbReference type="Pfam" id="PF00912">
    <property type="entry name" value="Transgly"/>
    <property type="match status" value="1"/>
</dbReference>
<dbReference type="InterPro" id="IPR050396">
    <property type="entry name" value="Glycosyltr_51/Transpeptidase"/>
</dbReference>
<dbReference type="EMBL" id="CP104213">
    <property type="protein sequence ID" value="UWX64484.1"/>
    <property type="molecule type" value="Genomic_DNA"/>
</dbReference>
<evidence type="ECO:0000259" key="17">
    <source>
        <dbReference type="Pfam" id="PF00905"/>
    </source>
</evidence>
<evidence type="ECO:0000256" key="1">
    <source>
        <dbReference type="ARBA" id="ARBA00004370"/>
    </source>
</evidence>
<dbReference type="InterPro" id="IPR001264">
    <property type="entry name" value="Glyco_trans_51"/>
</dbReference>
<evidence type="ECO:0000256" key="13">
    <source>
        <dbReference type="ARBA" id="ARBA00023316"/>
    </source>
</evidence>
<evidence type="ECO:0000313" key="20">
    <source>
        <dbReference type="Proteomes" id="UP001060261"/>
    </source>
</evidence>
<keyword evidence="4" id="KW-0328">Glycosyltransferase</keyword>
<dbReference type="InterPro" id="IPR001460">
    <property type="entry name" value="PCN-bd_Tpept"/>
</dbReference>
<dbReference type="InterPro" id="IPR036950">
    <property type="entry name" value="PBP_transglycosylase"/>
</dbReference>
<organism evidence="19 20">
    <name type="scientific">Deinococcus rubellus</name>
    <dbReference type="NCBI Taxonomy" id="1889240"/>
    <lineage>
        <taxon>Bacteria</taxon>
        <taxon>Thermotogati</taxon>
        <taxon>Deinococcota</taxon>
        <taxon>Deinococci</taxon>
        <taxon>Deinococcales</taxon>
        <taxon>Deinococcaceae</taxon>
        <taxon>Deinococcus</taxon>
    </lineage>
</organism>
<evidence type="ECO:0000256" key="3">
    <source>
        <dbReference type="ARBA" id="ARBA00022670"/>
    </source>
</evidence>
<feature type="domain" description="Penicillin-binding protein transpeptidase" evidence="17">
    <location>
        <begin position="357"/>
        <end position="615"/>
    </location>
</feature>
<dbReference type="Gene3D" id="1.10.3810.10">
    <property type="entry name" value="Biosynthetic peptidoglycan transglycosylase-like"/>
    <property type="match status" value="1"/>
</dbReference>
<keyword evidence="5" id="KW-0808">Transferase</keyword>
<reference evidence="19" key="1">
    <citation type="submission" date="2022-09" db="EMBL/GenBank/DDBJ databases">
        <title>genome sequence of Deinococcus rubellus.</title>
        <authorList>
            <person name="Srinivasan S."/>
        </authorList>
    </citation>
    <scope>NUCLEOTIDE SEQUENCE</scope>
    <source>
        <strain evidence="19">Ant6</strain>
    </source>
</reference>
<keyword evidence="10" id="KW-1133">Transmembrane helix</keyword>
<evidence type="ECO:0000256" key="10">
    <source>
        <dbReference type="ARBA" id="ARBA00022989"/>
    </source>
</evidence>
<evidence type="ECO:0000313" key="19">
    <source>
        <dbReference type="EMBL" id="UWX64484.1"/>
    </source>
</evidence>
<dbReference type="PANTHER" id="PTHR32282:SF27">
    <property type="entry name" value="PENICILLIN-BINDING PROTEIN 1A"/>
    <property type="match status" value="1"/>
</dbReference>
<dbReference type="SUPFAM" id="SSF53955">
    <property type="entry name" value="Lysozyme-like"/>
    <property type="match status" value="1"/>
</dbReference>
<dbReference type="Pfam" id="PF00905">
    <property type="entry name" value="Transpeptidase"/>
    <property type="match status" value="1"/>
</dbReference>
<keyword evidence="13" id="KW-0961">Cell wall biogenesis/degradation</keyword>
<feature type="compositionally biased region" description="Pro residues" evidence="16">
    <location>
        <begin position="780"/>
        <end position="796"/>
    </location>
</feature>
<evidence type="ECO:0000256" key="5">
    <source>
        <dbReference type="ARBA" id="ARBA00022679"/>
    </source>
</evidence>
<keyword evidence="12" id="KW-0511">Multifunctional enzyme</keyword>
<dbReference type="InterPro" id="IPR012338">
    <property type="entry name" value="Beta-lactam/transpept-like"/>
</dbReference>
<keyword evidence="3" id="KW-0645">Protease</keyword>